<feature type="region of interest" description="Disordered" evidence="1">
    <location>
        <begin position="1"/>
        <end position="56"/>
    </location>
</feature>
<accession>A0AAD6Z4J3</accession>
<dbReference type="Proteomes" id="UP001218218">
    <property type="component" value="Unassembled WGS sequence"/>
</dbReference>
<sequence>MSRKKLRQEWPKRPVPPAPVTPGARTPFLVPPTSPRPPARRTDAASSASRPLDVPPCHRLVPPPSRMFASPAHAARAAPVHSRCCVSCSIGSPGRCPYYTACAGERHFPSAPPHAPAIGLRFFEFGVRPFFPNRTTGQVWGSEILAKNRTEPDIGNTTAAAAATAAAARAGRCEVTAPESGWRG</sequence>
<keyword evidence="3" id="KW-1185">Reference proteome</keyword>
<gene>
    <name evidence="2" type="ORF">DFH08DRAFT_1088640</name>
</gene>
<evidence type="ECO:0000313" key="3">
    <source>
        <dbReference type="Proteomes" id="UP001218218"/>
    </source>
</evidence>
<organism evidence="2 3">
    <name type="scientific">Mycena albidolilacea</name>
    <dbReference type="NCBI Taxonomy" id="1033008"/>
    <lineage>
        <taxon>Eukaryota</taxon>
        <taxon>Fungi</taxon>
        <taxon>Dikarya</taxon>
        <taxon>Basidiomycota</taxon>
        <taxon>Agaricomycotina</taxon>
        <taxon>Agaricomycetes</taxon>
        <taxon>Agaricomycetidae</taxon>
        <taxon>Agaricales</taxon>
        <taxon>Marasmiineae</taxon>
        <taxon>Mycenaceae</taxon>
        <taxon>Mycena</taxon>
    </lineage>
</organism>
<name>A0AAD6Z4J3_9AGAR</name>
<evidence type="ECO:0000256" key="1">
    <source>
        <dbReference type="SAM" id="MobiDB-lite"/>
    </source>
</evidence>
<protein>
    <submittedName>
        <fullName evidence="2">Uncharacterized protein</fullName>
    </submittedName>
</protein>
<dbReference type="AlphaFoldDB" id="A0AAD6Z4J3"/>
<reference evidence="2" key="1">
    <citation type="submission" date="2023-03" db="EMBL/GenBank/DDBJ databases">
        <title>Massive genome expansion in bonnet fungi (Mycena s.s.) driven by repeated elements and novel gene families across ecological guilds.</title>
        <authorList>
            <consortium name="Lawrence Berkeley National Laboratory"/>
            <person name="Harder C.B."/>
            <person name="Miyauchi S."/>
            <person name="Viragh M."/>
            <person name="Kuo A."/>
            <person name="Thoen E."/>
            <person name="Andreopoulos B."/>
            <person name="Lu D."/>
            <person name="Skrede I."/>
            <person name="Drula E."/>
            <person name="Henrissat B."/>
            <person name="Morin E."/>
            <person name="Kohler A."/>
            <person name="Barry K."/>
            <person name="LaButti K."/>
            <person name="Morin E."/>
            <person name="Salamov A."/>
            <person name="Lipzen A."/>
            <person name="Mereny Z."/>
            <person name="Hegedus B."/>
            <person name="Baldrian P."/>
            <person name="Stursova M."/>
            <person name="Weitz H."/>
            <person name="Taylor A."/>
            <person name="Grigoriev I.V."/>
            <person name="Nagy L.G."/>
            <person name="Martin F."/>
            <person name="Kauserud H."/>
        </authorList>
    </citation>
    <scope>NUCLEOTIDE SEQUENCE</scope>
    <source>
        <strain evidence="2">CBHHK002</strain>
    </source>
</reference>
<proteinExistence type="predicted"/>
<comment type="caution">
    <text evidence="2">The sequence shown here is derived from an EMBL/GenBank/DDBJ whole genome shotgun (WGS) entry which is preliminary data.</text>
</comment>
<dbReference type="EMBL" id="JARIHO010000088">
    <property type="protein sequence ID" value="KAJ7307705.1"/>
    <property type="molecule type" value="Genomic_DNA"/>
</dbReference>
<evidence type="ECO:0000313" key="2">
    <source>
        <dbReference type="EMBL" id="KAJ7307705.1"/>
    </source>
</evidence>